<evidence type="ECO:0000313" key="2">
    <source>
        <dbReference type="Proteomes" id="UP000481876"/>
    </source>
</evidence>
<dbReference type="EMBL" id="WBWS01000006">
    <property type="protein sequence ID" value="KAB2772140.1"/>
    <property type="molecule type" value="Genomic_DNA"/>
</dbReference>
<reference evidence="1 2" key="1">
    <citation type="submission" date="2019-09" db="EMBL/GenBank/DDBJ databases">
        <title>Taxonomic organization of the family Brucellaceae based on a phylogenomic approach.</title>
        <authorList>
            <person name="Leclercq S."/>
            <person name="Cloeckaert A."/>
            <person name="Zygmunt M.S."/>
        </authorList>
    </citation>
    <scope>NUCLEOTIDE SEQUENCE [LARGE SCALE GENOMIC DNA]</scope>
    <source>
        <strain evidence="1 2">LMG 3313</strain>
    </source>
</reference>
<sequence length="151" mass="16320">MVKLRGDSLTGDLLAWEPPKVAAGFEPGAIRGNRLASQISQAVSLALKSSSMSRAEIAAAMSIELGYQISENMLANYASEGAETHRITLERFIALIEVTGCIDLLGFVAGRFGQVVVDRKYQALINVHLADEAEQKIQKFKAAEKAKWGAI</sequence>
<protein>
    <submittedName>
        <fullName evidence="1">Uncharacterized protein</fullName>
    </submittedName>
</protein>
<gene>
    <name evidence="1" type="ORF">F9L04_07460</name>
</gene>
<evidence type="ECO:0000313" key="1">
    <source>
        <dbReference type="EMBL" id="KAB2772140.1"/>
    </source>
</evidence>
<comment type="caution">
    <text evidence="1">The sequence shown here is derived from an EMBL/GenBank/DDBJ whole genome shotgun (WGS) entry which is preliminary data.</text>
</comment>
<dbReference type="RefSeq" id="WP_151663320.1">
    <property type="nucleotide sequence ID" value="NZ_WBWS01000006.1"/>
</dbReference>
<dbReference type="AlphaFoldDB" id="A0A6L3Z7L4"/>
<accession>A0A6L3Z7L4</accession>
<dbReference type="Proteomes" id="UP000481876">
    <property type="component" value="Unassembled WGS sequence"/>
</dbReference>
<proteinExistence type="predicted"/>
<organism evidence="1 2">
    <name type="scientific">Brucella anthropi</name>
    <name type="common">Ochrobactrum anthropi</name>
    <dbReference type="NCBI Taxonomy" id="529"/>
    <lineage>
        <taxon>Bacteria</taxon>
        <taxon>Pseudomonadati</taxon>
        <taxon>Pseudomonadota</taxon>
        <taxon>Alphaproteobacteria</taxon>
        <taxon>Hyphomicrobiales</taxon>
        <taxon>Brucellaceae</taxon>
        <taxon>Brucella/Ochrobactrum group</taxon>
        <taxon>Brucella</taxon>
    </lineage>
</organism>
<name>A0A6L3Z7L4_BRUAN</name>